<dbReference type="SMART" id="SM00867">
    <property type="entry name" value="YceI"/>
    <property type="match status" value="1"/>
</dbReference>
<comment type="subcellular location">
    <subcellularLocation>
        <location evidence="1">Cell outer membrane</location>
    </subcellularLocation>
</comment>
<evidence type="ECO:0000256" key="4">
    <source>
        <dbReference type="PROSITE-ProRule" id="PRU00473"/>
    </source>
</evidence>
<dbReference type="PANTHER" id="PTHR30329">
    <property type="entry name" value="STATOR ELEMENT OF FLAGELLAR MOTOR COMPLEX"/>
    <property type="match status" value="1"/>
</dbReference>
<dbReference type="Gene3D" id="2.40.128.110">
    <property type="entry name" value="Lipid/polyisoprenoid-binding, YceI-like"/>
    <property type="match status" value="1"/>
</dbReference>
<keyword evidence="2 4" id="KW-0472">Membrane</keyword>
<dbReference type="InterPro" id="IPR006690">
    <property type="entry name" value="OMPA-like_CS"/>
</dbReference>
<organism evidence="7 8">
    <name type="scientific">Labrys wisconsinensis</name>
    <dbReference type="NCBI Taxonomy" id="425677"/>
    <lineage>
        <taxon>Bacteria</taxon>
        <taxon>Pseudomonadati</taxon>
        <taxon>Pseudomonadota</taxon>
        <taxon>Alphaproteobacteria</taxon>
        <taxon>Hyphomicrobiales</taxon>
        <taxon>Xanthobacteraceae</taxon>
        <taxon>Labrys</taxon>
    </lineage>
</organism>
<dbReference type="RefSeq" id="WP_307278859.1">
    <property type="nucleotide sequence ID" value="NZ_JAUSVX010000011.1"/>
</dbReference>
<dbReference type="InterPro" id="IPR007372">
    <property type="entry name" value="Lipid/polyisoprenoid-bd_YceI"/>
</dbReference>
<dbReference type="InterPro" id="IPR036737">
    <property type="entry name" value="OmpA-like_sf"/>
</dbReference>
<dbReference type="PROSITE" id="PS01068">
    <property type="entry name" value="OMPA_1"/>
    <property type="match status" value="1"/>
</dbReference>
<dbReference type="PANTHER" id="PTHR30329:SF21">
    <property type="entry name" value="LIPOPROTEIN YIAD-RELATED"/>
    <property type="match status" value="1"/>
</dbReference>
<dbReference type="Proteomes" id="UP001242480">
    <property type="component" value="Unassembled WGS sequence"/>
</dbReference>
<reference evidence="7 8" key="1">
    <citation type="submission" date="2023-07" db="EMBL/GenBank/DDBJ databases">
        <title>Genomic Encyclopedia of Type Strains, Phase IV (KMG-IV): sequencing the most valuable type-strain genomes for metagenomic binning, comparative biology and taxonomic classification.</title>
        <authorList>
            <person name="Goeker M."/>
        </authorList>
    </citation>
    <scope>NUCLEOTIDE SEQUENCE [LARGE SCALE GENOMIC DNA]</scope>
    <source>
        <strain evidence="7 8">DSM 19619</strain>
    </source>
</reference>
<evidence type="ECO:0000259" key="6">
    <source>
        <dbReference type="PROSITE" id="PS51123"/>
    </source>
</evidence>
<keyword evidence="3" id="KW-0998">Cell outer membrane</keyword>
<dbReference type="SUPFAM" id="SSF103088">
    <property type="entry name" value="OmpA-like"/>
    <property type="match status" value="1"/>
</dbReference>
<sequence length="345" mass="37333">MRRFFGFGLLLLAALLAGQGAARAQDWALNGAESRFYMQTAKNNAVIETHQFSILDGSVKADGTATVQVDLTSVASGIDVRDVRMRFLLFETFKFPKAMISAKLDMNKLRGVLTATRLTYPLEVSVTLHGVTAPIETEVFVTRLDDKTVSVATAKPIVVKAETFGLDAGVAKLSEAVGGVPIVRAASITFDLAFQTGDMIPEIEAQRTRTLEQKQAEETSQMSGEACQTRFSVISTAGSIFFRTGSAELDSASEPLLVSVAEIAQRCPEVHVKVTGHTDAVGSHQANQILSEERARTVATFLASRGVDVKRIEASGRGDTQPVVANDTEEHRAKNRRIEFQVVSE</sequence>
<dbReference type="SUPFAM" id="SSF101874">
    <property type="entry name" value="YceI-like"/>
    <property type="match status" value="1"/>
</dbReference>
<protein>
    <submittedName>
        <fullName evidence="7">Outer membrane protein OmpA-like peptidoglycan-associated protein</fullName>
    </submittedName>
</protein>
<comment type="caution">
    <text evidence="7">The sequence shown here is derived from an EMBL/GenBank/DDBJ whole genome shotgun (WGS) entry which is preliminary data.</text>
</comment>
<name>A0ABU0JDB4_9HYPH</name>
<accession>A0ABU0JDB4</accession>
<proteinExistence type="predicted"/>
<dbReference type="Gene3D" id="3.30.1330.60">
    <property type="entry name" value="OmpA-like domain"/>
    <property type="match status" value="1"/>
</dbReference>
<dbReference type="EMBL" id="JAUSVX010000011">
    <property type="protein sequence ID" value="MDQ0472280.1"/>
    <property type="molecule type" value="Genomic_DNA"/>
</dbReference>
<evidence type="ECO:0000256" key="2">
    <source>
        <dbReference type="ARBA" id="ARBA00023136"/>
    </source>
</evidence>
<dbReference type="Pfam" id="PF04264">
    <property type="entry name" value="YceI"/>
    <property type="match status" value="1"/>
</dbReference>
<evidence type="ECO:0000313" key="8">
    <source>
        <dbReference type="Proteomes" id="UP001242480"/>
    </source>
</evidence>
<dbReference type="InterPro" id="IPR036761">
    <property type="entry name" value="TTHA0802/YceI-like_sf"/>
</dbReference>
<dbReference type="InterPro" id="IPR006664">
    <property type="entry name" value="OMP_bac"/>
</dbReference>
<dbReference type="CDD" id="cd07185">
    <property type="entry name" value="OmpA_C-like"/>
    <property type="match status" value="1"/>
</dbReference>
<evidence type="ECO:0000256" key="5">
    <source>
        <dbReference type="SAM" id="SignalP"/>
    </source>
</evidence>
<evidence type="ECO:0000256" key="3">
    <source>
        <dbReference type="ARBA" id="ARBA00023237"/>
    </source>
</evidence>
<dbReference type="InterPro" id="IPR006665">
    <property type="entry name" value="OmpA-like"/>
</dbReference>
<dbReference type="PRINTS" id="PR01021">
    <property type="entry name" value="OMPADOMAIN"/>
</dbReference>
<feature type="domain" description="OmpA-like" evidence="6">
    <location>
        <begin position="229"/>
        <end position="345"/>
    </location>
</feature>
<feature type="chain" id="PRO_5045959919" evidence="5">
    <location>
        <begin position="25"/>
        <end position="345"/>
    </location>
</feature>
<gene>
    <name evidence="7" type="ORF">QO011_005309</name>
</gene>
<keyword evidence="8" id="KW-1185">Reference proteome</keyword>
<keyword evidence="5" id="KW-0732">Signal</keyword>
<feature type="signal peptide" evidence="5">
    <location>
        <begin position="1"/>
        <end position="24"/>
    </location>
</feature>
<evidence type="ECO:0000313" key="7">
    <source>
        <dbReference type="EMBL" id="MDQ0472280.1"/>
    </source>
</evidence>
<dbReference type="Pfam" id="PF00691">
    <property type="entry name" value="OmpA"/>
    <property type="match status" value="1"/>
</dbReference>
<dbReference type="PROSITE" id="PS51123">
    <property type="entry name" value="OMPA_2"/>
    <property type="match status" value="1"/>
</dbReference>
<evidence type="ECO:0000256" key="1">
    <source>
        <dbReference type="ARBA" id="ARBA00004442"/>
    </source>
</evidence>
<dbReference type="InterPro" id="IPR050330">
    <property type="entry name" value="Bact_OuterMem_StrucFunc"/>
</dbReference>